<evidence type="ECO:0000256" key="3">
    <source>
        <dbReference type="ARBA" id="ARBA00008719"/>
    </source>
</evidence>
<evidence type="ECO:0000256" key="4">
    <source>
        <dbReference type="ARBA" id="ARBA00022729"/>
    </source>
</evidence>
<keyword evidence="4 9" id="KW-0732">Signal</keyword>
<keyword evidence="5" id="KW-0472">Membrane</keyword>
<dbReference type="InterPro" id="IPR001800">
    <property type="entry name" value="Lipoprotein_OspC"/>
</dbReference>
<dbReference type="InterPro" id="IPR036437">
    <property type="entry name" value="OspC-like_sf"/>
</dbReference>
<keyword evidence="8" id="KW-0449">Lipoprotein</keyword>
<comment type="similarity">
    <text evidence="3">Belongs to the variable small protein (Vsp) family.</text>
</comment>
<organism evidence="10 11">
    <name type="scientific">Borrelia turicatae</name>
    <dbReference type="NCBI Taxonomy" id="142"/>
    <lineage>
        <taxon>Bacteria</taxon>
        <taxon>Pseudomonadati</taxon>
        <taxon>Spirochaetota</taxon>
        <taxon>Spirochaetia</taxon>
        <taxon>Spirochaetales</taxon>
        <taxon>Borreliaceae</taxon>
        <taxon>Borrelia</taxon>
    </lineage>
</organism>
<keyword evidence="7" id="KW-0998">Cell outer membrane</keyword>
<evidence type="ECO:0000256" key="6">
    <source>
        <dbReference type="ARBA" id="ARBA00023139"/>
    </source>
</evidence>
<name>A0A172XDF7_BORTU</name>
<dbReference type="PROSITE" id="PS51257">
    <property type="entry name" value="PROKAR_LIPOPROTEIN"/>
    <property type="match status" value="1"/>
</dbReference>
<feature type="chain" id="PRO_5008003374" evidence="9">
    <location>
        <begin position="24"/>
        <end position="215"/>
    </location>
</feature>
<comment type="function">
    <text evidence="1">The Vlp and Vsp proteins are antigenically distinct proteins, only one vlp or vsp gene is transcriptionally active at any one time. Switching between these genes is a mechanism of host immune response evasion.</text>
</comment>
<evidence type="ECO:0000313" key="10">
    <source>
        <dbReference type="EMBL" id="ANF34577.1"/>
    </source>
</evidence>
<geneLocation type="plasmid" evidence="10 11">
    <name>lp40</name>
</geneLocation>
<proteinExistence type="inferred from homology"/>
<sequence length="215" mass="22414">MKRITLSALLMTLFLLMSCNNSGTSPKDGQAAKSDGTVIDLATITKNIKDTVAFAKSVKDVHTLVKSIDELAKAIGKKIQQNSDQFANDGAHNGSLISGAFQVILTVETKLKSLEDTVGLSDTLKAKVTSSKIASRAFLDKVKSKHTELGKEGASDADAKAAILVSNGTKDKGVDELVKLNTEIDALLTSAEAAVTAAINALSTPAKSDAPAQSN</sequence>
<dbReference type="AlphaFoldDB" id="A0A172XDF7"/>
<comment type="subcellular location">
    <subcellularLocation>
        <location evidence="2">Cell outer membrane</location>
        <topology evidence="2">Lipid-anchor</topology>
    </subcellularLocation>
</comment>
<keyword evidence="10" id="KW-0614">Plasmid</keyword>
<dbReference type="RefSeq" id="WP_119024489.1">
    <property type="nucleotide sequence ID" value="NZ_CP015634.1"/>
</dbReference>
<protein>
    <submittedName>
        <fullName evidence="10">Variable small protein 1</fullName>
    </submittedName>
</protein>
<dbReference type="Pfam" id="PF01441">
    <property type="entry name" value="Lipoprotein_6"/>
    <property type="match status" value="1"/>
</dbReference>
<keyword evidence="6" id="KW-0564">Palmitate</keyword>
<reference evidence="10 11" key="1">
    <citation type="submission" date="2016-05" db="EMBL/GenBank/DDBJ databases">
        <title>Chromosome and linear plasmid sequence of a 2015 human isolate of tick-borne relapsing fever spirochete, Borrelia turicatae.</title>
        <authorList>
            <person name="Kingry L.C."/>
            <person name="Dhwani B."/>
            <person name="Replogle A."/>
            <person name="Sexton C."/>
            <person name="Rowe L."/>
            <person name="Stermole B.M."/>
            <person name="Christensen A.M."/>
            <person name="Schriefer M.E."/>
        </authorList>
    </citation>
    <scope>NUCLEOTIDE SEQUENCE [LARGE SCALE GENOMIC DNA]</scope>
    <source>
        <strain evidence="10 11">BTE5EL</strain>
        <plasmid evidence="10 11">lp40</plasmid>
    </source>
</reference>
<evidence type="ECO:0000313" key="11">
    <source>
        <dbReference type="Proteomes" id="UP000264231"/>
    </source>
</evidence>
<dbReference type="GO" id="GO:0009279">
    <property type="term" value="C:cell outer membrane"/>
    <property type="evidence" value="ECO:0007669"/>
    <property type="project" value="UniProtKB-SubCell"/>
</dbReference>
<dbReference type="EMBL" id="CP015634">
    <property type="protein sequence ID" value="ANF34577.1"/>
    <property type="molecule type" value="Genomic_DNA"/>
</dbReference>
<feature type="signal peptide" evidence="9">
    <location>
        <begin position="1"/>
        <end position="23"/>
    </location>
</feature>
<evidence type="ECO:0000256" key="1">
    <source>
        <dbReference type="ARBA" id="ARBA00003932"/>
    </source>
</evidence>
<evidence type="ECO:0000256" key="2">
    <source>
        <dbReference type="ARBA" id="ARBA00004459"/>
    </source>
</evidence>
<evidence type="ECO:0000256" key="9">
    <source>
        <dbReference type="SAM" id="SignalP"/>
    </source>
</evidence>
<accession>A0A172XDF7</accession>
<dbReference type="Gene3D" id="1.20.120.240">
    <property type="entry name" value="Lipoprotein, type 6"/>
    <property type="match status" value="1"/>
</dbReference>
<evidence type="ECO:0000256" key="5">
    <source>
        <dbReference type="ARBA" id="ARBA00023136"/>
    </source>
</evidence>
<dbReference type="Proteomes" id="UP000264231">
    <property type="component" value="Plasmid lp40"/>
</dbReference>
<gene>
    <name evidence="10" type="ORF">A7978_05600</name>
</gene>
<evidence type="ECO:0000256" key="8">
    <source>
        <dbReference type="ARBA" id="ARBA00023288"/>
    </source>
</evidence>
<dbReference type="SUPFAM" id="SSF63515">
    <property type="entry name" value="Outer surface protein C (OspC)"/>
    <property type="match status" value="1"/>
</dbReference>
<evidence type="ECO:0000256" key="7">
    <source>
        <dbReference type="ARBA" id="ARBA00023237"/>
    </source>
</evidence>